<dbReference type="PANTHER" id="PTHR42850">
    <property type="entry name" value="METALLOPHOSPHOESTERASE"/>
    <property type="match status" value="1"/>
</dbReference>
<dbReference type="STRING" id="549386.SAMN02927923_00762"/>
<evidence type="ECO:0000313" key="3">
    <source>
        <dbReference type="EMBL" id="SCY17482.1"/>
    </source>
</evidence>
<evidence type="ECO:0000256" key="1">
    <source>
        <dbReference type="ARBA" id="ARBA00008950"/>
    </source>
</evidence>
<name>A0A1G5DRU4_9HYPH</name>
<sequence length="256" mass="28218">MGLRSAFIARMLIALLTDIHGNREAFSACLAHARSLNVDRFVLLGDYVGYGADPAWVVDTVRTMVNEGAVALLGNHDAAIDGSDEEMNSIAQEAIRWTRGQLGMEQRAFLADLPLVHEEGSVLYAHANGFAPRGWHYITDVMEASRHFGRVDAHITFCGHVHVPMLYHMSNTAKVGSFSPVSDNDIPLLSTRSWIAVIGAVGQPRDGVPAANYAVFDTARQSLRYFRVPYDNMTAARKVREAGLPERLAQRLEEGR</sequence>
<dbReference type="Gene3D" id="3.60.21.10">
    <property type="match status" value="1"/>
</dbReference>
<dbReference type="InterPro" id="IPR011152">
    <property type="entry name" value="Pesterase_MJ0912"/>
</dbReference>
<dbReference type="GO" id="GO:0016791">
    <property type="term" value="F:phosphatase activity"/>
    <property type="evidence" value="ECO:0007669"/>
    <property type="project" value="TreeGrafter"/>
</dbReference>
<dbReference type="InterPro" id="IPR024654">
    <property type="entry name" value="Calcineurin-like_PHP_lpxH"/>
</dbReference>
<dbReference type="SUPFAM" id="SSF56300">
    <property type="entry name" value="Metallo-dependent phosphatases"/>
    <property type="match status" value="1"/>
</dbReference>
<dbReference type="EMBL" id="FMVJ01000003">
    <property type="protein sequence ID" value="SCY17482.1"/>
    <property type="molecule type" value="Genomic_DNA"/>
</dbReference>
<accession>A0A1G5DRU4</accession>
<evidence type="ECO:0000313" key="4">
    <source>
        <dbReference type="Proteomes" id="UP000199569"/>
    </source>
</evidence>
<evidence type="ECO:0000259" key="2">
    <source>
        <dbReference type="Pfam" id="PF12850"/>
    </source>
</evidence>
<dbReference type="GO" id="GO:0005737">
    <property type="term" value="C:cytoplasm"/>
    <property type="evidence" value="ECO:0007669"/>
    <property type="project" value="TreeGrafter"/>
</dbReference>
<dbReference type="AlphaFoldDB" id="A0A1G5DRU4"/>
<dbReference type="PIRSF" id="PIRSF000883">
    <property type="entry name" value="Pesterase_MJ0912"/>
    <property type="match status" value="1"/>
</dbReference>
<gene>
    <name evidence="3" type="ORF">SAMN02927923_00762</name>
</gene>
<dbReference type="CDD" id="cd00838">
    <property type="entry name" value="MPP_superfamily"/>
    <property type="match status" value="1"/>
</dbReference>
<dbReference type="PANTHER" id="PTHR42850:SF2">
    <property type="entry name" value="BLL5683 PROTEIN"/>
    <property type="match status" value="1"/>
</dbReference>
<proteinExistence type="inferred from homology"/>
<organism evidence="3 4">
    <name type="scientific">Microvirga guangxiensis</name>
    <dbReference type="NCBI Taxonomy" id="549386"/>
    <lineage>
        <taxon>Bacteria</taxon>
        <taxon>Pseudomonadati</taxon>
        <taxon>Pseudomonadota</taxon>
        <taxon>Alphaproteobacteria</taxon>
        <taxon>Hyphomicrobiales</taxon>
        <taxon>Methylobacteriaceae</taxon>
        <taxon>Microvirga</taxon>
    </lineage>
</organism>
<comment type="similarity">
    <text evidence="1">Belongs to the metallophosphoesterase superfamily. YfcE family.</text>
</comment>
<dbReference type="Proteomes" id="UP000199569">
    <property type="component" value="Unassembled WGS sequence"/>
</dbReference>
<dbReference type="InterPro" id="IPR050126">
    <property type="entry name" value="Ap4A_hydrolase"/>
</dbReference>
<dbReference type="Pfam" id="PF12850">
    <property type="entry name" value="Metallophos_2"/>
    <property type="match status" value="1"/>
</dbReference>
<feature type="domain" description="Calcineurin-like phosphoesterase" evidence="2">
    <location>
        <begin position="11"/>
        <end position="219"/>
    </location>
</feature>
<keyword evidence="4" id="KW-1185">Reference proteome</keyword>
<dbReference type="InterPro" id="IPR029052">
    <property type="entry name" value="Metallo-depent_PP-like"/>
</dbReference>
<reference evidence="3 4" key="1">
    <citation type="submission" date="2016-10" db="EMBL/GenBank/DDBJ databases">
        <authorList>
            <person name="de Groot N.N."/>
        </authorList>
    </citation>
    <scope>NUCLEOTIDE SEQUENCE [LARGE SCALE GENOMIC DNA]</scope>
    <source>
        <strain evidence="3 4">CGMCC 1.7666</strain>
    </source>
</reference>
<protein>
    <submittedName>
        <fullName evidence="3">Calcineurin-like phosphoesterase superfamily domain-containing protein</fullName>
    </submittedName>
</protein>